<evidence type="ECO:0000313" key="2">
    <source>
        <dbReference type="EMBL" id="ODN03517.1"/>
    </source>
</evidence>
<dbReference type="AlphaFoldDB" id="A0A1D2NE61"/>
<accession>A0A1D2NE61</accession>
<feature type="domain" description="F-box" evidence="1">
    <location>
        <begin position="21"/>
        <end position="76"/>
    </location>
</feature>
<dbReference type="SMART" id="SM00256">
    <property type="entry name" value="FBOX"/>
    <property type="match status" value="1"/>
</dbReference>
<dbReference type="InterPro" id="IPR001810">
    <property type="entry name" value="F-box_dom"/>
</dbReference>
<organism evidence="2 3">
    <name type="scientific">Orchesella cincta</name>
    <name type="common">Springtail</name>
    <name type="synonym">Podura cincta</name>
    <dbReference type="NCBI Taxonomy" id="48709"/>
    <lineage>
        <taxon>Eukaryota</taxon>
        <taxon>Metazoa</taxon>
        <taxon>Ecdysozoa</taxon>
        <taxon>Arthropoda</taxon>
        <taxon>Hexapoda</taxon>
        <taxon>Collembola</taxon>
        <taxon>Entomobryomorpha</taxon>
        <taxon>Entomobryoidea</taxon>
        <taxon>Orchesellidae</taxon>
        <taxon>Orchesellinae</taxon>
        <taxon>Orchesella</taxon>
    </lineage>
</organism>
<dbReference type="Gene3D" id="1.20.1280.50">
    <property type="match status" value="1"/>
</dbReference>
<gene>
    <name evidence="2" type="ORF">Ocin01_03179</name>
</gene>
<name>A0A1D2NE61_ORCCI</name>
<keyword evidence="3" id="KW-1185">Reference proteome</keyword>
<dbReference type="Proteomes" id="UP000094527">
    <property type="component" value="Unassembled WGS sequence"/>
</dbReference>
<dbReference type="EMBL" id="LJIJ01000071">
    <property type="protein sequence ID" value="ODN03517.1"/>
    <property type="molecule type" value="Genomic_DNA"/>
</dbReference>
<evidence type="ECO:0000313" key="3">
    <source>
        <dbReference type="Proteomes" id="UP000094527"/>
    </source>
</evidence>
<sequence>MTNDSDRMEATHSYSGVPSTVNSFEVLPCEMLAEVFLKLDTKNRQRLRSVCNLWKYVIDNFHGIHLNVSNMNWNWLEDCDYAKSARISGFSRDVLRPIVITCRLVKLEITDFIAYYSLLPLLEECNMLESLFINCVTFLPKSRLHEYLSNDYFERNGKSDYWLPRLKTFKFTSVTTQSGVYNHLLPNNVPDELGGFEDTIRTFDVSRGEMEFIPLMMRILVETKTLQHVEMVLSDIWKIPFADLLQVTVDIPPLTQDISLWHFGSKQLLPVGVLLHKLNSLSTMCFRFPHHLDAFFMKFKPLSSQQLQTRNEPYQLEEVVVQQSLRWSQEMREVDIPWLQILEKQFHLQKLEYPFPVTDDERLAGIIAQNCKTLQIIVFLGHRENRIADQEWFGTRRPPWDAEWFSECEKLQDLQLKCHTRFLGLTNITSMIKPHLLPNSLTHFVFHGCIDVGKSSLSVAFCSLMNLQSFTHQARICPWFMVSGVPITELQIPHAKEILGSLPQLKTWRLEWCDSSSALMTHFVLNPQSQIQSGFISNQVWEWMQSMKGSVEFQDTNLDRQMKGLTINVLSHQNLNL</sequence>
<dbReference type="Pfam" id="PF00646">
    <property type="entry name" value="F-box"/>
    <property type="match status" value="1"/>
</dbReference>
<dbReference type="InterPro" id="IPR036047">
    <property type="entry name" value="F-box-like_dom_sf"/>
</dbReference>
<dbReference type="SUPFAM" id="SSF81383">
    <property type="entry name" value="F-box domain"/>
    <property type="match status" value="1"/>
</dbReference>
<evidence type="ECO:0000259" key="1">
    <source>
        <dbReference type="PROSITE" id="PS50181"/>
    </source>
</evidence>
<protein>
    <recommendedName>
        <fullName evidence="1">F-box domain-containing protein</fullName>
    </recommendedName>
</protein>
<dbReference type="PROSITE" id="PS50181">
    <property type="entry name" value="FBOX"/>
    <property type="match status" value="1"/>
</dbReference>
<comment type="caution">
    <text evidence="2">The sequence shown here is derived from an EMBL/GenBank/DDBJ whole genome shotgun (WGS) entry which is preliminary data.</text>
</comment>
<proteinExistence type="predicted"/>
<reference evidence="2 3" key="1">
    <citation type="journal article" date="2016" name="Genome Biol. Evol.">
        <title>Gene Family Evolution Reflects Adaptation to Soil Environmental Stressors in the Genome of the Collembolan Orchesella cincta.</title>
        <authorList>
            <person name="Faddeeva-Vakhrusheva A."/>
            <person name="Derks M.F."/>
            <person name="Anvar S.Y."/>
            <person name="Agamennone V."/>
            <person name="Suring W."/>
            <person name="Smit S."/>
            <person name="van Straalen N.M."/>
            <person name="Roelofs D."/>
        </authorList>
    </citation>
    <scope>NUCLEOTIDE SEQUENCE [LARGE SCALE GENOMIC DNA]</scope>
    <source>
        <tissue evidence="2">Mixed pool</tissue>
    </source>
</reference>